<organism evidence="2 3">
    <name type="scientific">Aureobasidium namibiae CBS 147.97</name>
    <dbReference type="NCBI Taxonomy" id="1043004"/>
    <lineage>
        <taxon>Eukaryota</taxon>
        <taxon>Fungi</taxon>
        <taxon>Dikarya</taxon>
        <taxon>Ascomycota</taxon>
        <taxon>Pezizomycotina</taxon>
        <taxon>Dothideomycetes</taxon>
        <taxon>Dothideomycetidae</taxon>
        <taxon>Dothideales</taxon>
        <taxon>Saccotheciaceae</taxon>
        <taxon>Aureobasidium</taxon>
    </lineage>
</organism>
<feature type="compositionally biased region" description="Basic and acidic residues" evidence="1">
    <location>
        <begin position="160"/>
        <end position="172"/>
    </location>
</feature>
<dbReference type="HOGENOM" id="CLU_1396034_0_0_1"/>
<dbReference type="GeneID" id="25416697"/>
<protein>
    <submittedName>
        <fullName evidence="2">Uncharacterized protein</fullName>
    </submittedName>
</protein>
<evidence type="ECO:0000256" key="1">
    <source>
        <dbReference type="SAM" id="MobiDB-lite"/>
    </source>
</evidence>
<evidence type="ECO:0000313" key="3">
    <source>
        <dbReference type="Proteomes" id="UP000027730"/>
    </source>
</evidence>
<dbReference type="AlphaFoldDB" id="A0A074XIS3"/>
<dbReference type="Proteomes" id="UP000027730">
    <property type="component" value="Unassembled WGS sequence"/>
</dbReference>
<keyword evidence="3" id="KW-1185">Reference proteome</keyword>
<gene>
    <name evidence="2" type="ORF">M436DRAFT_80884</name>
</gene>
<proteinExistence type="predicted"/>
<reference evidence="2 3" key="1">
    <citation type="journal article" date="2014" name="BMC Genomics">
        <title>Genome sequencing of four Aureobasidium pullulans varieties: biotechnological potential, stress tolerance, and description of new species.</title>
        <authorList>
            <person name="Gostin Ar C."/>
            <person name="Ohm R.A."/>
            <person name="Kogej T."/>
            <person name="Sonjak S."/>
            <person name="Turk M."/>
            <person name="Zajc J."/>
            <person name="Zalar P."/>
            <person name="Grube M."/>
            <person name="Sun H."/>
            <person name="Han J."/>
            <person name="Sharma A."/>
            <person name="Chiniquy J."/>
            <person name="Ngan C.Y."/>
            <person name="Lipzen A."/>
            <person name="Barry K."/>
            <person name="Grigoriev I.V."/>
            <person name="Gunde-Cimerman N."/>
        </authorList>
    </citation>
    <scope>NUCLEOTIDE SEQUENCE [LARGE SCALE GENOMIC DNA]</scope>
    <source>
        <strain evidence="2 3">CBS 147.97</strain>
    </source>
</reference>
<accession>A0A074XIS3</accession>
<dbReference type="OrthoDB" id="10009520at2759"/>
<dbReference type="STRING" id="1043004.A0A074XIS3"/>
<dbReference type="EMBL" id="KL584707">
    <property type="protein sequence ID" value="KEQ74456.1"/>
    <property type="molecule type" value="Genomic_DNA"/>
</dbReference>
<name>A0A074XIS3_9PEZI</name>
<feature type="region of interest" description="Disordered" evidence="1">
    <location>
        <begin position="160"/>
        <end position="195"/>
    </location>
</feature>
<evidence type="ECO:0000313" key="2">
    <source>
        <dbReference type="EMBL" id="KEQ74456.1"/>
    </source>
</evidence>
<dbReference type="RefSeq" id="XP_013428803.1">
    <property type="nucleotide sequence ID" value="XM_013573349.1"/>
</dbReference>
<sequence length="195" mass="21439">MNEDTRKLILRIQGEDLAALWTAPNDDNTEVDATLRAYRRQLSLLDRHLEESRQTATVQGTGEAADRDAVTSVLRITGTNAPLLTEDGDVHQFGSVYSRHETPISFGPATANPPAVNATTARSLSQVSGRPVVRLPSFASTAAGHINELKRDEHETAIWRERAEEARKEAKSNWKSPFGNPQRLQPDPSHPQAVG</sequence>